<keyword evidence="4" id="KW-1185">Reference proteome</keyword>
<dbReference type="STRING" id="146817.SAMN04488502_104212"/>
<organism evidence="3 4">
    <name type="scientific">Dendrosporobacter quercicolus</name>
    <dbReference type="NCBI Taxonomy" id="146817"/>
    <lineage>
        <taxon>Bacteria</taxon>
        <taxon>Bacillati</taxon>
        <taxon>Bacillota</taxon>
        <taxon>Negativicutes</taxon>
        <taxon>Selenomonadales</taxon>
        <taxon>Sporomusaceae</taxon>
        <taxon>Dendrosporobacter</taxon>
    </lineage>
</organism>
<dbReference type="Gene3D" id="1.10.10.2840">
    <property type="entry name" value="PucR C-terminal helix-turn-helix domain"/>
    <property type="match status" value="1"/>
</dbReference>
<dbReference type="Proteomes" id="UP000214880">
    <property type="component" value="Unassembled WGS sequence"/>
</dbReference>
<feature type="domain" description="PucR C-terminal helix-turn-helix" evidence="2">
    <location>
        <begin position="327"/>
        <end position="380"/>
    </location>
</feature>
<dbReference type="EMBL" id="FNHB01000004">
    <property type="protein sequence ID" value="SDM42698.1"/>
    <property type="molecule type" value="Genomic_DNA"/>
</dbReference>
<dbReference type="SUPFAM" id="SSF75138">
    <property type="entry name" value="HprK N-terminal domain-like"/>
    <property type="match status" value="1"/>
</dbReference>
<evidence type="ECO:0000313" key="4">
    <source>
        <dbReference type="Proteomes" id="UP000214880"/>
    </source>
</evidence>
<dbReference type="InterPro" id="IPR012914">
    <property type="entry name" value="PucR_dom"/>
</dbReference>
<name>A0A1G9T4Z8_9FIRM</name>
<accession>A0A1G9T4Z8</accession>
<reference evidence="3 4" key="1">
    <citation type="submission" date="2016-10" db="EMBL/GenBank/DDBJ databases">
        <authorList>
            <person name="de Groot N.N."/>
        </authorList>
    </citation>
    <scope>NUCLEOTIDE SEQUENCE [LARGE SCALE GENOMIC DNA]</scope>
    <source>
        <strain evidence="3 4">DSM 1736</strain>
    </source>
</reference>
<dbReference type="InterPro" id="IPR028979">
    <property type="entry name" value="Ser_kin/Pase_Hpr-like_N_sf"/>
</dbReference>
<feature type="domain" description="Purine catabolism PurC-like" evidence="1">
    <location>
        <begin position="17"/>
        <end position="126"/>
    </location>
</feature>
<dbReference type="InterPro" id="IPR025736">
    <property type="entry name" value="PucR_C-HTH_dom"/>
</dbReference>
<gene>
    <name evidence="3" type="ORF">SAMN04488502_104212</name>
</gene>
<dbReference type="Pfam" id="PF07905">
    <property type="entry name" value="PucR"/>
    <property type="match status" value="1"/>
</dbReference>
<dbReference type="AlphaFoldDB" id="A0A1G9T4Z8"/>
<protein>
    <submittedName>
        <fullName evidence="3">DNA-binding transcriptional regulator, PucR family</fullName>
    </submittedName>
</protein>
<dbReference type="InterPro" id="IPR051448">
    <property type="entry name" value="CdaR-like_regulators"/>
</dbReference>
<dbReference type="PANTHER" id="PTHR33744:SF1">
    <property type="entry name" value="DNA-BINDING TRANSCRIPTIONAL ACTIVATOR ADER"/>
    <property type="match status" value="1"/>
</dbReference>
<proteinExistence type="predicted"/>
<dbReference type="InterPro" id="IPR042070">
    <property type="entry name" value="PucR_C-HTH_sf"/>
</dbReference>
<evidence type="ECO:0000259" key="2">
    <source>
        <dbReference type="Pfam" id="PF13556"/>
    </source>
</evidence>
<evidence type="ECO:0000259" key="1">
    <source>
        <dbReference type="Pfam" id="PF07905"/>
    </source>
</evidence>
<keyword evidence="3" id="KW-0238">DNA-binding</keyword>
<dbReference type="Pfam" id="PF13556">
    <property type="entry name" value="HTH_30"/>
    <property type="match status" value="1"/>
</dbReference>
<dbReference type="GO" id="GO:0003677">
    <property type="term" value="F:DNA binding"/>
    <property type="evidence" value="ECO:0007669"/>
    <property type="project" value="UniProtKB-KW"/>
</dbReference>
<evidence type="ECO:0000313" key="3">
    <source>
        <dbReference type="EMBL" id="SDM42698.1"/>
    </source>
</evidence>
<dbReference type="PANTHER" id="PTHR33744">
    <property type="entry name" value="CARBOHYDRATE DIACID REGULATOR"/>
    <property type="match status" value="1"/>
</dbReference>
<sequence length="385" mass="44895">MAITLEKIYKSTQNKYQMQLIAGKKSIKNLVEWVHMVEDSELISFLKGKELVIITGIGRIARNEMLDFCKHLFQHQVSGFIINIGPYISEVPEEIIDFCEENDFPLFTVPWEIKLVDVIRELCSMIFQSEQRNASISEAFKDAIFYPEQKSMYLPVLERHGYGADTDYCVIAVKVVTEQEELYLNFMKLLQSEIEKIINKMSDKFILFKYEGNIIIALVGFTGNSIENIISELIHGSSQHNNYSFYIGVGPAKLKIKALSKYFRRIISLVRLGIKTNKRVVYYDKLDVHKLILTMEDTDMLHEFYREALGSLESYDRENNTGYYGFLKQYFETNGKIHRLSELNYIHRNTVHYQLKKIQDITGCNLADWNDQLKLSLAFYIKDIL</sequence>